<evidence type="ECO:0000256" key="3">
    <source>
        <dbReference type="ARBA" id="ARBA00022692"/>
    </source>
</evidence>
<gene>
    <name evidence="11" type="ORF">An08g01510</name>
    <name evidence="9" type="ORF">CAN33_0041375</name>
</gene>
<dbReference type="InterPro" id="IPR000326">
    <property type="entry name" value="PAP2/HPO"/>
</dbReference>
<dbReference type="AlphaFoldDB" id="A0A254TMB0"/>
<protein>
    <recommendedName>
        <fullName evidence="8">Phosphatidic acid phosphatase type 2/haloperoxidase domain-containing protein</fullName>
    </recommendedName>
</protein>
<evidence type="ECO:0000313" key="11">
    <source>
        <dbReference type="RefSeq" id="XP_001392270.1"/>
    </source>
</evidence>
<feature type="transmembrane region" description="Helical" evidence="7">
    <location>
        <begin position="28"/>
        <end position="49"/>
    </location>
</feature>
<feature type="compositionally biased region" description="Basic and acidic residues" evidence="6">
    <location>
        <begin position="373"/>
        <end position="385"/>
    </location>
</feature>
<organism evidence="9 10">
    <name type="scientific">Aspergillus niger</name>
    <dbReference type="NCBI Taxonomy" id="5061"/>
    <lineage>
        <taxon>Eukaryota</taxon>
        <taxon>Fungi</taxon>
        <taxon>Dikarya</taxon>
        <taxon>Ascomycota</taxon>
        <taxon>Pezizomycotina</taxon>
        <taxon>Eurotiomycetes</taxon>
        <taxon>Eurotiomycetidae</taxon>
        <taxon>Eurotiales</taxon>
        <taxon>Aspergillaceae</taxon>
        <taxon>Aspergillus</taxon>
        <taxon>Aspergillus subgen. Circumdati</taxon>
    </lineage>
</organism>
<feature type="transmembrane region" description="Helical" evidence="7">
    <location>
        <begin position="80"/>
        <end position="104"/>
    </location>
</feature>
<dbReference type="FunFam" id="1.20.144.10:FF:000042">
    <property type="entry name" value="PAP2 domain protein"/>
    <property type="match status" value="1"/>
</dbReference>
<dbReference type="VEuPathDB" id="FungiDB:ASPNIDRAFT2_1227100"/>
<feature type="domain" description="Phosphatidic acid phosphatase type 2/haloperoxidase" evidence="8">
    <location>
        <begin position="134"/>
        <end position="317"/>
    </location>
</feature>
<dbReference type="GO" id="GO:0006644">
    <property type="term" value="P:phospholipid metabolic process"/>
    <property type="evidence" value="ECO:0007669"/>
    <property type="project" value="InterPro"/>
</dbReference>
<proteinExistence type="inferred from homology"/>
<reference evidence="10" key="1">
    <citation type="submission" date="2018-10" db="EMBL/GenBank/DDBJ databases">
        <title>FDA dAtabase for Regulatory Grade micrObial Sequences (FDA-ARGOS): Supporting development and validation of Infectious Disease Dx tests.</title>
        <authorList>
            <person name="Kerrigan L."/>
            <person name="Tallon L."/>
            <person name="Sadzewicz L."/>
            <person name="Sengamalay N."/>
            <person name="Ott S."/>
            <person name="Godinez A."/>
            <person name="Nagaraj S."/>
            <person name="Vavikolanu K."/>
            <person name="Nadendla S."/>
            <person name="George J."/>
            <person name="Sichtig H."/>
        </authorList>
    </citation>
    <scope>NUCLEOTIDE SEQUENCE [LARGE SCALE GENOMIC DNA]</scope>
    <source>
        <strain evidence="10">FDAARGOS_311</strain>
    </source>
</reference>
<evidence type="ECO:0000313" key="10">
    <source>
        <dbReference type="Proteomes" id="UP000197666"/>
    </source>
</evidence>
<dbReference type="RefSeq" id="XP_001392270.1">
    <property type="nucleotide sequence ID" value="XM_001392233.1"/>
</dbReference>
<comment type="subcellular location">
    <subcellularLocation>
        <location evidence="1">Membrane</location>
        <topology evidence="1">Multi-pass membrane protein</topology>
    </subcellularLocation>
</comment>
<sequence length="385" mass="42536">MTPSKSEDTPPPAAHHHRLSYQQFSKRLILSYILDWTLIIGVALIGFGFSQTTPNHRPFSLTDPSISFPHREKDTVSTGVLAVVAIIAPAVIIIFVSFLFINLNTTTIAGTSGRNARKEILRRKLMVKLWEWNAGWMGLGVALAGTFMATEGLKDLYGKPRPDMLARCDPDISAINEYAVSGLGRRLAGAPTMVTWEICRNKGDETLKVDGFASFPSGHSSISFAGLMYLALWLSAKFSIGFPFLAYSPLGHDLGRQDRGKIRNQGAAPPVYMLIITLVPIAVAFFISASRWFDYRHHGFDIIFGSVMGMVFAYIGFRLYQLPIIRGAGWSWGARSREHAFFMGVGLPSHVSTDSWVSMSDKRDAVESSSHNVDLESGRQSATER</sequence>
<dbReference type="GeneID" id="4982466"/>
<dbReference type="VEuPathDB" id="FungiDB:An08g01510"/>
<dbReference type="eggNOG" id="KOG3030">
    <property type="taxonomic scope" value="Eukaryota"/>
</dbReference>
<dbReference type="Pfam" id="PF01569">
    <property type="entry name" value="PAP2"/>
    <property type="match status" value="1"/>
</dbReference>
<evidence type="ECO:0000256" key="6">
    <source>
        <dbReference type="SAM" id="MobiDB-lite"/>
    </source>
</evidence>
<feature type="transmembrane region" description="Helical" evidence="7">
    <location>
        <begin position="271"/>
        <end position="293"/>
    </location>
</feature>
<dbReference type="SMART" id="SM00014">
    <property type="entry name" value="acidPPc"/>
    <property type="match status" value="1"/>
</dbReference>
<dbReference type="GO" id="GO:0016020">
    <property type="term" value="C:membrane"/>
    <property type="evidence" value="ECO:0007669"/>
    <property type="project" value="UniProtKB-SubCell"/>
</dbReference>
<evidence type="ECO:0000256" key="1">
    <source>
        <dbReference type="ARBA" id="ARBA00004141"/>
    </source>
</evidence>
<dbReference type="VEuPathDB" id="FungiDB:ATCC64974_105140"/>
<dbReference type="InterPro" id="IPR043216">
    <property type="entry name" value="PAP-like"/>
</dbReference>
<feature type="transmembrane region" description="Helical" evidence="7">
    <location>
        <begin position="299"/>
        <end position="317"/>
    </location>
</feature>
<dbReference type="GO" id="GO:0046839">
    <property type="term" value="P:phospholipid dephosphorylation"/>
    <property type="evidence" value="ECO:0007669"/>
    <property type="project" value="TreeGrafter"/>
</dbReference>
<accession>A0A254TMB0</accession>
<evidence type="ECO:0000256" key="7">
    <source>
        <dbReference type="SAM" id="Phobius"/>
    </source>
</evidence>
<evidence type="ECO:0000259" key="8">
    <source>
        <dbReference type="SMART" id="SM00014"/>
    </source>
</evidence>
<dbReference type="InterPro" id="IPR036938">
    <property type="entry name" value="PAP2/HPO_sf"/>
</dbReference>
<dbReference type="EMBL" id="NKJJ02000001">
    <property type="protein sequence ID" value="TPR01852.1"/>
    <property type="molecule type" value="Genomic_DNA"/>
</dbReference>
<feature type="region of interest" description="Disordered" evidence="6">
    <location>
        <begin position="366"/>
        <end position="385"/>
    </location>
</feature>
<dbReference type="KEGG" id="ang:An08g01510"/>
<feature type="transmembrane region" description="Helical" evidence="7">
    <location>
        <begin position="227"/>
        <end position="250"/>
    </location>
</feature>
<keyword evidence="3 7" id="KW-0812">Transmembrane</keyword>
<keyword evidence="4 7" id="KW-1133">Transmembrane helix</keyword>
<name>A0A254TMB0_ASPNG</name>
<dbReference type="CDD" id="cd03390">
    <property type="entry name" value="PAP2_containing_1_like"/>
    <property type="match status" value="1"/>
</dbReference>
<dbReference type="PANTHER" id="PTHR10165:SF154">
    <property type="entry name" value="PAP2 DOMAIN PROTEIN (AFU_ORTHOLOGUE AFUA_1G09730)"/>
    <property type="match status" value="1"/>
</dbReference>
<dbReference type="GO" id="GO:0008195">
    <property type="term" value="F:phosphatidate phosphatase activity"/>
    <property type="evidence" value="ECO:0007669"/>
    <property type="project" value="TreeGrafter"/>
</dbReference>
<dbReference type="Proteomes" id="UP000197666">
    <property type="component" value="Unassembled WGS sequence"/>
</dbReference>
<keyword evidence="5 7" id="KW-0472">Membrane</keyword>
<dbReference type="Gene3D" id="1.20.144.10">
    <property type="entry name" value="Phosphatidic acid phosphatase type 2/haloperoxidase"/>
    <property type="match status" value="1"/>
</dbReference>
<evidence type="ECO:0000256" key="4">
    <source>
        <dbReference type="ARBA" id="ARBA00022989"/>
    </source>
</evidence>
<dbReference type="VEuPathDB" id="FungiDB:M747DRAFT_152511"/>
<reference evidence="11" key="3">
    <citation type="submission" date="2025-02" db="EMBL/GenBank/DDBJ databases">
        <authorList>
            <consortium name="NCBI Genome Project"/>
        </authorList>
    </citation>
    <scope>NUCLEOTIDE SEQUENCE</scope>
</reference>
<dbReference type="OrthoDB" id="10030083at2759"/>
<evidence type="ECO:0000313" key="9">
    <source>
        <dbReference type="EMBL" id="TPR01852.1"/>
    </source>
</evidence>
<reference evidence="11" key="4">
    <citation type="submission" date="2025-04" db="UniProtKB">
        <authorList>
            <consortium name="RefSeq"/>
        </authorList>
    </citation>
    <scope>IDENTIFICATION</scope>
</reference>
<evidence type="ECO:0000256" key="5">
    <source>
        <dbReference type="ARBA" id="ARBA00023136"/>
    </source>
</evidence>
<evidence type="ECO:0000256" key="2">
    <source>
        <dbReference type="ARBA" id="ARBA00008816"/>
    </source>
</evidence>
<comment type="similarity">
    <text evidence="2">Belongs to the PA-phosphatase related phosphoesterase family.</text>
</comment>
<dbReference type="PANTHER" id="PTHR10165">
    <property type="entry name" value="LIPID PHOSPHATE PHOSPHATASE"/>
    <property type="match status" value="1"/>
</dbReference>
<feature type="transmembrane region" description="Helical" evidence="7">
    <location>
        <begin position="125"/>
        <end position="149"/>
    </location>
</feature>
<reference evidence="9" key="2">
    <citation type="submission" date="2019-02" db="EMBL/GenBank/DDBJ databases">
        <title>FDA dAtabase for Regulatory Grade micrObial Sequences (FDA-ARGOS): Supporting development and validation of Infectious Disease Dx tests.</title>
        <authorList>
            <person name="Kerrigan L."/>
            <person name="Tallon L.J."/>
            <person name="Sadzewicz L."/>
            <person name="Sengamalay N."/>
            <person name="Ott S."/>
            <person name="Godinez A."/>
            <person name="Nagaraj S."/>
            <person name="Vavikolanu K."/>
            <person name="Vyas G."/>
            <person name="Nadendla S."/>
            <person name="Aluvathingal J."/>
            <person name="Sichtig H."/>
        </authorList>
    </citation>
    <scope>NUCLEOTIDE SEQUENCE</scope>
    <source>
        <strain evidence="9">FDAARGOS_311</strain>
    </source>
</reference>
<dbReference type="SUPFAM" id="SSF48317">
    <property type="entry name" value="Acid phosphatase/Vanadium-dependent haloperoxidase"/>
    <property type="match status" value="1"/>
</dbReference>